<name>A0A916ZNZ1_9FLAO</name>
<evidence type="ECO:0000313" key="2">
    <source>
        <dbReference type="Proteomes" id="UP000599688"/>
    </source>
</evidence>
<accession>A0A916ZNZ1</accession>
<dbReference type="Proteomes" id="UP000599688">
    <property type="component" value="Unassembled WGS sequence"/>
</dbReference>
<dbReference type="AlphaFoldDB" id="A0A916ZNZ1"/>
<sequence length="412" mass="49388">MNLLEEQQIKGIGFNTLRRFWGLLPQTNASQNTLDKLSSFLGYRSFLTYSKEKNQHQKWLTEARLQQLKHKDRLSRSDLKFIQKMCETQDSVYYIIAVFEHAVYFEKWDYLSDLFNPNYITLLNSPAEDVTEYAAKLAQLINIYLNHLPKPYFDRIIEPLIINYHFRYYMIYSCIDMTNINHRYGEIIKTIQPKAVHTEEQLFLALLNGLWSYLNTGQAPAVNFTNLDLDLLPKVLVGRYYGYQILQAKVSQNSVLEDEYWSEFKKRFEQAKSLDFKWFLVEIIHHLIIIKDFKKLKYLLEFSYEPVLDDIHLRSYFDVFIFNLIDVIISFQNVDFKRAKVIFNQIDTDVIERRLDRSYFLIFYHCVGYHLQQDKNLKLSHQKEYFDLAKKTQFKIFNQAYLENFLTATQHN</sequence>
<proteinExistence type="predicted"/>
<keyword evidence="2" id="KW-1185">Reference proteome</keyword>
<evidence type="ECO:0000313" key="1">
    <source>
        <dbReference type="EMBL" id="GGE06851.1"/>
    </source>
</evidence>
<protein>
    <submittedName>
        <fullName evidence="1">Uncharacterized protein</fullName>
    </submittedName>
</protein>
<organism evidence="1 2">
    <name type="scientific">Psychroflexus salis</name>
    <dbReference type="NCBI Taxonomy" id="1526574"/>
    <lineage>
        <taxon>Bacteria</taxon>
        <taxon>Pseudomonadati</taxon>
        <taxon>Bacteroidota</taxon>
        <taxon>Flavobacteriia</taxon>
        <taxon>Flavobacteriales</taxon>
        <taxon>Flavobacteriaceae</taxon>
        <taxon>Psychroflexus</taxon>
    </lineage>
</organism>
<reference evidence="1 2" key="1">
    <citation type="journal article" date="2014" name="Int. J. Syst. Evol. Microbiol.">
        <title>Complete genome sequence of Corynebacterium casei LMG S-19264T (=DSM 44701T), isolated from a smear-ripened cheese.</title>
        <authorList>
            <consortium name="US DOE Joint Genome Institute (JGI-PGF)"/>
            <person name="Walter F."/>
            <person name="Albersmeier A."/>
            <person name="Kalinowski J."/>
            <person name="Ruckert C."/>
        </authorList>
    </citation>
    <scope>NUCLEOTIDE SEQUENCE [LARGE SCALE GENOMIC DNA]</scope>
    <source>
        <strain evidence="1 2">CGMCC 1.12925</strain>
    </source>
</reference>
<gene>
    <name evidence="1" type="ORF">GCM10010831_05420</name>
</gene>
<dbReference type="EMBL" id="BMGL01000003">
    <property type="protein sequence ID" value="GGE06851.1"/>
    <property type="molecule type" value="Genomic_DNA"/>
</dbReference>
<comment type="caution">
    <text evidence="1">The sequence shown here is derived from an EMBL/GenBank/DDBJ whole genome shotgun (WGS) entry which is preliminary data.</text>
</comment>